<proteinExistence type="predicted"/>
<name>A0A6C0CQ02_9ZZZZ</name>
<protein>
    <recommendedName>
        <fullName evidence="3">Ubiquitin-like protease family profile domain-containing protein</fullName>
    </recommendedName>
</protein>
<organism evidence="2">
    <name type="scientific">viral metagenome</name>
    <dbReference type="NCBI Taxonomy" id="1070528"/>
    <lineage>
        <taxon>unclassified sequences</taxon>
        <taxon>metagenomes</taxon>
        <taxon>organismal metagenomes</taxon>
    </lineage>
</organism>
<feature type="compositionally biased region" description="Basic residues" evidence="1">
    <location>
        <begin position="1"/>
        <end position="24"/>
    </location>
</feature>
<evidence type="ECO:0008006" key="3">
    <source>
        <dbReference type="Google" id="ProtNLM"/>
    </source>
</evidence>
<feature type="region of interest" description="Disordered" evidence="1">
    <location>
        <begin position="1"/>
        <end position="42"/>
    </location>
</feature>
<reference evidence="2" key="1">
    <citation type="journal article" date="2020" name="Nature">
        <title>Giant virus diversity and host interactions through global metagenomics.</title>
        <authorList>
            <person name="Schulz F."/>
            <person name="Roux S."/>
            <person name="Paez-Espino D."/>
            <person name="Jungbluth S."/>
            <person name="Walsh D.A."/>
            <person name="Denef V.J."/>
            <person name="McMahon K.D."/>
            <person name="Konstantinidis K.T."/>
            <person name="Eloe-Fadrosh E.A."/>
            <person name="Kyrpides N.C."/>
            <person name="Woyke T."/>
        </authorList>
    </citation>
    <scope>NUCLEOTIDE SEQUENCE</scope>
    <source>
        <strain evidence="2">GVMAG-M-3300021425-30</strain>
    </source>
</reference>
<dbReference type="Gene3D" id="3.40.395.10">
    <property type="entry name" value="Adenoviral Proteinase, Chain A"/>
    <property type="match status" value="1"/>
</dbReference>
<dbReference type="AlphaFoldDB" id="A0A6C0CQ02"/>
<evidence type="ECO:0000256" key="1">
    <source>
        <dbReference type="SAM" id="MobiDB-lite"/>
    </source>
</evidence>
<evidence type="ECO:0000313" key="2">
    <source>
        <dbReference type="EMBL" id="QHT06212.1"/>
    </source>
</evidence>
<dbReference type="InterPro" id="IPR038765">
    <property type="entry name" value="Papain-like_cys_pep_sf"/>
</dbReference>
<accession>A0A6C0CQ02</accession>
<dbReference type="SUPFAM" id="SSF54001">
    <property type="entry name" value="Cysteine proteinases"/>
    <property type="match status" value="1"/>
</dbReference>
<dbReference type="EMBL" id="MN739467">
    <property type="protein sequence ID" value="QHT06212.1"/>
    <property type="molecule type" value="Genomic_DNA"/>
</dbReference>
<sequence>MTSKTSKNRRKTRNGTRKITKNKKGGNDMKPRCSPANPEKQDDFTCYSDDSLNKMKELWNVRHPNDKIKSSSAQDIWVFFKNKFSNTCENEKCWMRQQFAKNNLSREMTLYTFAPDAPSTWDDNPNEWLTSTELSSVMSHFEKKHPNFLFIGPTPIDFDSVTQHNECVWDEMCSFSIPNLLKKRKHKIGIIYNTDPHTEDGEHWIASFIDLKPKNGNPFHFHFDSNGDPPKKEIKAFQKRLEEQASSINMQLEFDKNHPFEHQYGESECGMYTLYFIINMLNGKHDAEYFKTKRIPDKFVEKYRNIYFN</sequence>